<evidence type="ECO:0000313" key="2">
    <source>
        <dbReference type="Proteomes" id="UP001620234"/>
    </source>
</evidence>
<dbReference type="Gene3D" id="4.10.410.40">
    <property type="match status" value="1"/>
</dbReference>
<accession>A0ABW8L7D1</accession>
<name>A0ABW8L7D1_9GAMM</name>
<protein>
    <submittedName>
        <fullName evidence="1">Uncharacterized protein</fullName>
    </submittedName>
</protein>
<proteinExistence type="predicted"/>
<reference evidence="1 2" key="1">
    <citation type="submission" date="2024-11" db="EMBL/GenBank/DDBJ databases">
        <title>The Natural Products Discovery Center: Release of the First 8490 Sequenced Strains for Exploring Actinobacteria Biosynthetic Diversity.</title>
        <authorList>
            <person name="Kalkreuter E."/>
            <person name="Kautsar S.A."/>
            <person name="Yang D."/>
            <person name="Bader C.D."/>
            <person name="Teijaro C.N."/>
            <person name="Fluegel L."/>
            <person name="Davis C.M."/>
            <person name="Simpson J.R."/>
            <person name="Lauterbach L."/>
            <person name="Steele A.D."/>
            <person name="Gui C."/>
            <person name="Meng S."/>
            <person name="Li G."/>
            <person name="Viehrig K."/>
            <person name="Ye F."/>
            <person name="Su P."/>
            <person name="Kiefer A.F."/>
            <person name="Nichols A."/>
            <person name="Cepeda A.J."/>
            <person name="Yan W."/>
            <person name="Fan B."/>
            <person name="Jiang Y."/>
            <person name="Adhikari A."/>
            <person name="Zheng C.-J."/>
            <person name="Schuster L."/>
            <person name="Cowan T.M."/>
            <person name="Smanski M.J."/>
            <person name="Chevrette M.G."/>
            <person name="De Carvalho L.P.S."/>
            <person name="Shen B."/>
        </authorList>
    </citation>
    <scope>NUCLEOTIDE SEQUENCE [LARGE SCALE GENOMIC DNA]</scope>
    <source>
        <strain evidence="1 2">NPDC077433</strain>
    </source>
</reference>
<keyword evidence="2" id="KW-1185">Reference proteome</keyword>
<sequence length="156" mass="16271">MNKLLSAGTQVELSTTAVTAPVPATVAELAAAVTAMTTWDDITDALTGISTEVSEPEQIDTTSLAETYAKTYEDGLLDSNTASSDAFFNQTSEEGIALAAAADSRAVHILRVSFNDGSTWSSLAKVQPFGFNSSVGDVIKTTINFKLQGKPSTTTA</sequence>
<dbReference type="RefSeq" id="WP_404671713.1">
    <property type="nucleotide sequence ID" value="NZ_JBJDPD010000001.1"/>
</dbReference>
<evidence type="ECO:0000313" key="1">
    <source>
        <dbReference type="EMBL" id="MFK3999868.1"/>
    </source>
</evidence>
<comment type="caution">
    <text evidence="1">The sequence shown here is derived from an EMBL/GenBank/DDBJ whole genome shotgun (WGS) entry which is preliminary data.</text>
</comment>
<organism evidence="1 2">
    <name type="scientific">Psychrobacter namhaensis</name>
    <dbReference type="NCBI Taxonomy" id="292734"/>
    <lineage>
        <taxon>Bacteria</taxon>
        <taxon>Pseudomonadati</taxon>
        <taxon>Pseudomonadota</taxon>
        <taxon>Gammaproteobacteria</taxon>
        <taxon>Moraxellales</taxon>
        <taxon>Moraxellaceae</taxon>
        <taxon>Psychrobacter</taxon>
    </lineage>
</organism>
<gene>
    <name evidence="1" type="ORF">ACI2I3_00775</name>
</gene>
<dbReference type="Proteomes" id="UP001620234">
    <property type="component" value="Unassembled WGS sequence"/>
</dbReference>
<dbReference type="EMBL" id="JBJDPD010000001">
    <property type="protein sequence ID" value="MFK3999868.1"/>
    <property type="molecule type" value="Genomic_DNA"/>
</dbReference>